<keyword evidence="5 6" id="KW-0804">Transcription</keyword>
<keyword evidence="1 6" id="KW-0963">Cytoplasm</keyword>
<evidence type="ECO:0000313" key="9">
    <source>
        <dbReference type="EMBL" id="CEI72562.1"/>
    </source>
</evidence>
<evidence type="ECO:0000256" key="5">
    <source>
        <dbReference type="ARBA" id="ARBA00023163"/>
    </source>
</evidence>
<evidence type="ECO:0000256" key="3">
    <source>
        <dbReference type="ARBA" id="ARBA00023082"/>
    </source>
</evidence>
<dbReference type="Proteomes" id="UP000245695">
    <property type="component" value="Chromosome 1"/>
</dbReference>
<protein>
    <recommendedName>
        <fullName evidence="6">RNA polymerase sigma factor SigI</fullName>
    </recommendedName>
</protein>
<gene>
    <name evidence="6" type="primary">sigI</name>
    <name evidence="9" type="ORF">FRIFI_1022</name>
</gene>
<dbReference type="Gene3D" id="1.10.1740.10">
    <property type="match status" value="1"/>
</dbReference>
<dbReference type="GO" id="GO:0003677">
    <property type="term" value="F:DNA binding"/>
    <property type="evidence" value="ECO:0007669"/>
    <property type="project" value="UniProtKB-UniRule"/>
</dbReference>
<dbReference type="HAMAP" id="MF_02064">
    <property type="entry name" value="Sigma70_SigI"/>
    <property type="match status" value="1"/>
</dbReference>
<dbReference type="PIRSF" id="PIRSF038953">
    <property type="entry name" value="SigI"/>
    <property type="match status" value="1"/>
</dbReference>
<dbReference type="GO" id="GO:0006352">
    <property type="term" value="P:DNA-templated transcription initiation"/>
    <property type="evidence" value="ECO:0007669"/>
    <property type="project" value="UniProtKB-UniRule"/>
</dbReference>
<reference evidence="9 10" key="1">
    <citation type="submission" date="2014-09" db="EMBL/GenBank/DDBJ databases">
        <authorList>
            <person name="Hornung B.V."/>
        </authorList>
    </citation>
    <scope>NUCLEOTIDE SEQUENCE [LARGE SCALE GENOMIC DNA]</scope>
    <source>
        <strain evidence="9 10">FRIFI</strain>
    </source>
</reference>
<evidence type="ECO:0000256" key="2">
    <source>
        <dbReference type="ARBA" id="ARBA00023015"/>
    </source>
</evidence>
<dbReference type="InterPro" id="IPR013325">
    <property type="entry name" value="RNA_pol_sigma_r2"/>
</dbReference>
<dbReference type="InterPro" id="IPR014244">
    <property type="entry name" value="RNA_pol_sigma-I"/>
</dbReference>
<keyword evidence="7" id="KW-0175">Coiled coil</keyword>
<name>A0A2P2BQI2_9FIRM</name>
<evidence type="ECO:0000313" key="10">
    <source>
        <dbReference type="Proteomes" id="UP000245695"/>
    </source>
</evidence>
<evidence type="ECO:0000259" key="8">
    <source>
        <dbReference type="Pfam" id="PF04542"/>
    </source>
</evidence>
<dbReference type="GO" id="GO:0016987">
    <property type="term" value="F:sigma factor activity"/>
    <property type="evidence" value="ECO:0007669"/>
    <property type="project" value="UniProtKB-UniRule"/>
</dbReference>
<comment type="subunit">
    <text evidence="6">Interacts with RsgI.</text>
</comment>
<comment type="similarity">
    <text evidence="6">Belongs to the sigma-70 factor family. SigI subfamily.</text>
</comment>
<dbReference type="KEGG" id="rhom:FRIFI_1022"/>
<comment type="function">
    <text evidence="6">Sigma factors are initiation factors that promote the attachment of RNA polymerase to specific initiation sites and are then released.</text>
</comment>
<keyword evidence="4 6" id="KW-0238">DNA-binding</keyword>
<evidence type="ECO:0000256" key="1">
    <source>
        <dbReference type="ARBA" id="ARBA00022490"/>
    </source>
</evidence>
<feature type="short sequence motif" description="Polymerase core binding" evidence="6">
    <location>
        <begin position="40"/>
        <end position="53"/>
    </location>
</feature>
<accession>A0A2P2BQI2</accession>
<dbReference type="AlphaFoldDB" id="A0A2P2BQI2"/>
<keyword evidence="2 6" id="KW-0805">Transcription regulation</keyword>
<dbReference type="RefSeq" id="WP_176579605.1">
    <property type="nucleotide sequence ID" value="NZ_LN650648.1"/>
</dbReference>
<feature type="coiled-coil region" evidence="7">
    <location>
        <begin position="112"/>
        <end position="139"/>
    </location>
</feature>
<evidence type="ECO:0000256" key="4">
    <source>
        <dbReference type="ARBA" id="ARBA00023125"/>
    </source>
</evidence>
<keyword evidence="3 6" id="KW-0731">Sigma factor</keyword>
<evidence type="ECO:0000256" key="6">
    <source>
        <dbReference type="HAMAP-Rule" id="MF_02064"/>
    </source>
</evidence>
<feature type="domain" description="RNA polymerase sigma-70 region 2" evidence="8">
    <location>
        <begin position="15"/>
        <end position="84"/>
    </location>
</feature>
<evidence type="ECO:0000256" key="7">
    <source>
        <dbReference type="SAM" id="Coils"/>
    </source>
</evidence>
<keyword evidence="10" id="KW-1185">Reference proteome</keyword>
<dbReference type="GO" id="GO:0005737">
    <property type="term" value="C:cytoplasm"/>
    <property type="evidence" value="ECO:0007669"/>
    <property type="project" value="UniProtKB-SubCell"/>
</dbReference>
<proteinExistence type="inferred from homology"/>
<dbReference type="Pfam" id="PF04542">
    <property type="entry name" value="Sigma70_r2"/>
    <property type="match status" value="1"/>
</dbReference>
<sequence length="216" mass="25274">MSKEVFLKGDINEIVEENIGFIINTISKVTGKYVSIENDDEFSIGLMAFVEALDKYNQEKGPFLSFAKIVIESRVKNYLVKEKKKVDVVSIDLYKEIGIDINNILYNPIEDKTELINEIQQFKEELNLFKLTMEDLIKEAPKHSDTRENAINVSKKASKDLEVTDFMYEKKRLPIKKISLKYMVTEKVIKRSKKFIISLIIIFFKKYRNLMLWIGK</sequence>
<dbReference type="EMBL" id="LN650648">
    <property type="protein sequence ID" value="CEI72562.1"/>
    <property type="molecule type" value="Genomic_DNA"/>
</dbReference>
<comment type="subcellular location">
    <subcellularLocation>
        <location evidence="6">Cytoplasm</location>
    </subcellularLocation>
</comment>
<dbReference type="SUPFAM" id="SSF88946">
    <property type="entry name" value="Sigma2 domain of RNA polymerase sigma factors"/>
    <property type="match status" value="1"/>
</dbReference>
<keyword evidence="6" id="KW-0346">Stress response</keyword>
<comment type="activity regulation">
    <text evidence="6">Negatively regulated by the anti-sigma-I factor RsgI.</text>
</comment>
<organism evidence="9 10">
    <name type="scientific">Romboutsia hominis</name>
    <dbReference type="NCBI Taxonomy" id="1507512"/>
    <lineage>
        <taxon>Bacteria</taxon>
        <taxon>Bacillati</taxon>
        <taxon>Bacillota</taxon>
        <taxon>Clostridia</taxon>
        <taxon>Peptostreptococcales</taxon>
        <taxon>Peptostreptococcaceae</taxon>
        <taxon>Romboutsia</taxon>
    </lineage>
</organism>
<feature type="DNA-binding region" description="H-T-H motif" evidence="6">
    <location>
        <begin position="175"/>
        <end position="194"/>
    </location>
</feature>
<dbReference type="InterPro" id="IPR007627">
    <property type="entry name" value="RNA_pol_sigma70_r2"/>
</dbReference>